<evidence type="ECO:0000313" key="2">
    <source>
        <dbReference type="EMBL" id="RCK68714.1"/>
    </source>
</evidence>
<dbReference type="EMBL" id="QOUI01000009">
    <property type="protein sequence ID" value="RCK68714.1"/>
    <property type="molecule type" value="Genomic_DNA"/>
</dbReference>
<dbReference type="RefSeq" id="WP_114127340.1">
    <property type="nucleotide sequence ID" value="NZ_QOUI01000009.1"/>
</dbReference>
<evidence type="ECO:0000256" key="1">
    <source>
        <dbReference type="SAM" id="Phobius"/>
    </source>
</evidence>
<keyword evidence="3" id="KW-1185">Reference proteome</keyword>
<feature type="transmembrane region" description="Helical" evidence="1">
    <location>
        <begin position="110"/>
        <end position="132"/>
    </location>
</feature>
<sequence length="138" mass="14411">MAQHGRQTAERGAAAPARDRLRDRQWYAALAFLAGVLTFVGTCAWLVLPDATAAPVLVVAYLVALLPPTVWTASRLRGSRRHVAGHVALVAVEVALLLGTLLLAPRADDPFGAALLLGGLSFLLAAGGGLLLKSLAQR</sequence>
<protein>
    <submittedName>
        <fullName evidence="2">Uncharacterized protein</fullName>
    </submittedName>
</protein>
<proteinExistence type="predicted"/>
<organism evidence="2 3">
    <name type="scientific">Desertihabitans brevis</name>
    <dbReference type="NCBI Taxonomy" id="2268447"/>
    <lineage>
        <taxon>Bacteria</taxon>
        <taxon>Bacillati</taxon>
        <taxon>Actinomycetota</taxon>
        <taxon>Actinomycetes</taxon>
        <taxon>Propionibacteriales</taxon>
        <taxon>Propionibacteriaceae</taxon>
        <taxon>Desertihabitans</taxon>
    </lineage>
</organism>
<feature type="transmembrane region" description="Helical" evidence="1">
    <location>
        <begin position="53"/>
        <end position="71"/>
    </location>
</feature>
<reference evidence="2 3" key="1">
    <citation type="submission" date="2018-07" db="EMBL/GenBank/DDBJ databases">
        <title>Desertimonas flava gen. nov. sp. nov.</title>
        <authorList>
            <person name="Liu S."/>
        </authorList>
    </citation>
    <scope>NUCLEOTIDE SEQUENCE [LARGE SCALE GENOMIC DNA]</scope>
    <source>
        <strain evidence="2 3">16Sb5-5</strain>
    </source>
</reference>
<keyword evidence="1" id="KW-0472">Membrane</keyword>
<keyword evidence="1" id="KW-1133">Transmembrane helix</keyword>
<keyword evidence="1" id="KW-0812">Transmembrane</keyword>
<dbReference type="Proteomes" id="UP000252770">
    <property type="component" value="Unassembled WGS sequence"/>
</dbReference>
<gene>
    <name evidence="2" type="ORF">DT076_14080</name>
</gene>
<feature type="transmembrane region" description="Helical" evidence="1">
    <location>
        <begin position="26"/>
        <end position="47"/>
    </location>
</feature>
<evidence type="ECO:0000313" key="3">
    <source>
        <dbReference type="Proteomes" id="UP000252770"/>
    </source>
</evidence>
<accession>A0A367YS99</accession>
<feature type="transmembrane region" description="Helical" evidence="1">
    <location>
        <begin position="83"/>
        <end position="104"/>
    </location>
</feature>
<name>A0A367YS99_9ACTN</name>
<comment type="caution">
    <text evidence="2">The sequence shown here is derived from an EMBL/GenBank/DDBJ whole genome shotgun (WGS) entry which is preliminary data.</text>
</comment>
<dbReference type="AlphaFoldDB" id="A0A367YS99"/>